<dbReference type="AlphaFoldDB" id="A0A915IQR3"/>
<dbReference type="Proteomes" id="UP000887565">
    <property type="component" value="Unplaced"/>
</dbReference>
<sequence length="79" mass="9168">RRSVEFVSDVNSDQVDKPNQKKREKVGVEKEERMKGEFLLLQYLEYLSSRHQSVTEEISSISVWPSLFRAAIVLSITLL</sequence>
<evidence type="ECO:0000256" key="1">
    <source>
        <dbReference type="SAM" id="MobiDB-lite"/>
    </source>
</evidence>
<name>A0A915IQR3_ROMCU</name>
<keyword evidence="2" id="KW-1185">Reference proteome</keyword>
<feature type="compositionally biased region" description="Basic and acidic residues" evidence="1">
    <location>
        <begin position="14"/>
        <end position="27"/>
    </location>
</feature>
<feature type="region of interest" description="Disordered" evidence="1">
    <location>
        <begin position="1"/>
        <end position="27"/>
    </location>
</feature>
<dbReference type="WBParaSite" id="nRc.2.0.1.t16151-RA">
    <property type="protein sequence ID" value="nRc.2.0.1.t16151-RA"/>
    <property type="gene ID" value="nRc.2.0.1.g16151"/>
</dbReference>
<evidence type="ECO:0000313" key="2">
    <source>
        <dbReference type="Proteomes" id="UP000887565"/>
    </source>
</evidence>
<evidence type="ECO:0000313" key="3">
    <source>
        <dbReference type="WBParaSite" id="nRc.2.0.1.t16151-RA"/>
    </source>
</evidence>
<reference evidence="3" key="1">
    <citation type="submission" date="2022-11" db="UniProtKB">
        <authorList>
            <consortium name="WormBaseParasite"/>
        </authorList>
    </citation>
    <scope>IDENTIFICATION</scope>
</reference>
<proteinExistence type="predicted"/>
<accession>A0A915IQR3</accession>
<protein>
    <submittedName>
        <fullName evidence="3">Uncharacterized protein</fullName>
    </submittedName>
</protein>
<organism evidence="2 3">
    <name type="scientific">Romanomermis culicivorax</name>
    <name type="common">Nematode worm</name>
    <dbReference type="NCBI Taxonomy" id="13658"/>
    <lineage>
        <taxon>Eukaryota</taxon>
        <taxon>Metazoa</taxon>
        <taxon>Ecdysozoa</taxon>
        <taxon>Nematoda</taxon>
        <taxon>Enoplea</taxon>
        <taxon>Dorylaimia</taxon>
        <taxon>Mermithida</taxon>
        <taxon>Mermithoidea</taxon>
        <taxon>Mermithidae</taxon>
        <taxon>Romanomermis</taxon>
    </lineage>
</organism>